<name>A0AAV1XNQ3_LUPLU</name>
<evidence type="ECO:0000313" key="1">
    <source>
        <dbReference type="EMBL" id="CAL0323284.1"/>
    </source>
</evidence>
<gene>
    <name evidence="1" type="ORF">LLUT_LOCUS24344</name>
</gene>
<dbReference type="EMBL" id="CAXHTB010000017">
    <property type="protein sequence ID" value="CAL0323284.1"/>
    <property type="molecule type" value="Genomic_DNA"/>
</dbReference>
<proteinExistence type="predicted"/>
<accession>A0AAV1XNQ3</accession>
<sequence length="96" mass="10526">MPGPRPDMSRVTYHGLLDSLKISHQASHIMRQDSVMLSHQASHKASLSSTIMMHQHKHAYASIGGLTDSCRGLPKLVIEAYHDCISSVRNVAGYAT</sequence>
<organism evidence="1 2">
    <name type="scientific">Lupinus luteus</name>
    <name type="common">European yellow lupine</name>
    <dbReference type="NCBI Taxonomy" id="3873"/>
    <lineage>
        <taxon>Eukaryota</taxon>
        <taxon>Viridiplantae</taxon>
        <taxon>Streptophyta</taxon>
        <taxon>Embryophyta</taxon>
        <taxon>Tracheophyta</taxon>
        <taxon>Spermatophyta</taxon>
        <taxon>Magnoliopsida</taxon>
        <taxon>eudicotyledons</taxon>
        <taxon>Gunneridae</taxon>
        <taxon>Pentapetalae</taxon>
        <taxon>rosids</taxon>
        <taxon>fabids</taxon>
        <taxon>Fabales</taxon>
        <taxon>Fabaceae</taxon>
        <taxon>Papilionoideae</taxon>
        <taxon>50 kb inversion clade</taxon>
        <taxon>genistoids sensu lato</taxon>
        <taxon>core genistoids</taxon>
        <taxon>Genisteae</taxon>
        <taxon>Lupinus</taxon>
    </lineage>
</organism>
<reference evidence="1 2" key="1">
    <citation type="submission" date="2024-03" db="EMBL/GenBank/DDBJ databases">
        <authorList>
            <person name="Martinez-Hernandez J."/>
        </authorList>
    </citation>
    <scope>NUCLEOTIDE SEQUENCE [LARGE SCALE GENOMIC DNA]</scope>
</reference>
<dbReference type="Proteomes" id="UP001497480">
    <property type="component" value="Unassembled WGS sequence"/>
</dbReference>
<comment type="caution">
    <text evidence="1">The sequence shown here is derived from an EMBL/GenBank/DDBJ whole genome shotgun (WGS) entry which is preliminary data.</text>
</comment>
<protein>
    <submittedName>
        <fullName evidence="1">Uncharacterized protein</fullName>
    </submittedName>
</protein>
<dbReference type="AlphaFoldDB" id="A0AAV1XNQ3"/>
<evidence type="ECO:0000313" key="2">
    <source>
        <dbReference type="Proteomes" id="UP001497480"/>
    </source>
</evidence>
<keyword evidence="2" id="KW-1185">Reference proteome</keyword>